<feature type="region of interest" description="Disordered" evidence="1">
    <location>
        <begin position="63"/>
        <end position="135"/>
    </location>
</feature>
<feature type="compositionally biased region" description="Polar residues" evidence="1">
    <location>
        <begin position="63"/>
        <end position="75"/>
    </location>
</feature>
<organism evidence="2 3">
    <name type="scientific">Apiospora arundinis</name>
    <dbReference type="NCBI Taxonomy" id="335852"/>
    <lineage>
        <taxon>Eukaryota</taxon>
        <taxon>Fungi</taxon>
        <taxon>Dikarya</taxon>
        <taxon>Ascomycota</taxon>
        <taxon>Pezizomycotina</taxon>
        <taxon>Sordariomycetes</taxon>
        <taxon>Xylariomycetidae</taxon>
        <taxon>Amphisphaeriales</taxon>
        <taxon>Apiosporaceae</taxon>
        <taxon>Apiospora</taxon>
    </lineage>
</organism>
<dbReference type="EMBL" id="JAPCWZ010000004">
    <property type="protein sequence ID" value="KAK8869163.1"/>
    <property type="molecule type" value="Genomic_DNA"/>
</dbReference>
<sequence length="209" mass="23457">MADSQFLVWQWFSRPDERQPASSHNPEGGDHRPVLIVESSTNLLGALLRRATSTGAAYMQKRNAQNRLSMESPSSEDSEQRPGQSPLGGDWNGSGSLTNRSCEGPPSSLARPRRSNWTHDFSYPPPPGATLAPEPLPTHRRVVSEYYYSTPWRVSSPLSMEEDKDPFEHASFKQPMVVDSGLEDGGPELRPRTPHRRSMLSWFTRLRGQ</sequence>
<evidence type="ECO:0000256" key="1">
    <source>
        <dbReference type="SAM" id="MobiDB-lite"/>
    </source>
</evidence>
<reference evidence="2 3" key="1">
    <citation type="journal article" date="2024" name="IMA Fungus">
        <title>Apiospora arundinis, a panoply of carbohydrate-active enzymes and secondary metabolites.</title>
        <authorList>
            <person name="Sorensen T."/>
            <person name="Petersen C."/>
            <person name="Muurmann A.T."/>
            <person name="Christiansen J.V."/>
            <person name="Brundto M.L."/>
            <person name="Overgaard C.K."/>
            <person name="Boysen A.T."/>
            <person name="Wollenberg R.D."/>
            <person name="Larsen T.O."/>
            <person name="Sorensen J.L."/>
            <person name="Nielsen K.L."/>
            <person name="Sondergaard T.E."/>
        </authorList>
    </citation>
    <scope>NUCLEOTIDE SEQUENCE [LARGE SCALE GENOMIC DNA]</scope>
    <source>
        <strain evidence="2 3">AAU 773</strain>
    </source>
</reference>
<accession>A0ABR2IWV2</accession>
<proteinExistence type="predicted"/>
<protein>
    <submittedName>
        <fullName evidence="2">Uncharacterized protein</fullName>
    </submittedName>
</protein>
<dbReference type="Proteomes" id="UP001390339">
    <property type="component" value="Unassembled WGS sequence"/>
</dbReference>
<comment type="caution">
    <text evidence="2">The sequence shown here is derived from an EMBL/GenBank/DDBJ whole genome shotgun (WGS) entry which is preliminary data.</text>
</comment>
<feature type="region of interest" description="Disordered" evidence="1">
    <location>
        <begin position="14"/>
        <end position="34"/>
    </location>
</feature>
<feature type="region of interest" description="Disordered" evidence="1">
    <location>
        <begin position="159"/>
        <end position="196"/>
    </location>
</feature>
<evidence type="ECO:0000313" key="2">
    <source>
        <dbReference type="EMBL" id="KAK8869163.1"/>
    </source>
</evidence>
<evidence type="ECO:0000313" key="3">
    <source>
        <dbReference type="Proteomes" id="UP001390339"/>
    </source>
</evidence>
<name>A0ABR2IWV2_9PEZI</name>
<keyword evidence="3" id="KW-1185">Reference proteome</keyword>
<gene>
    <name evidence="2" type="ORF">PGQ11_007741</name>
</gene>